<evidence type="ECO:0000256" key="2">
    <source>
        <dbReference type="ARBA" id="ARBA00022840"/>
    </source>
</evidence>
<dbReference type="AlphaFoldDB" id="A0AA38FFE1"/>
<name>A0AA38FFE1_TAXCH</name>
<dbReference type="InterPro" id="IPR011009">
    <property type="entry name" value="Kinase-like_dom_sf"/>
</dbReference>
<evidence type="ECO:0000313" key="4">
    <source>
        <dbReference type="EMBL" id="KAH9304179.1"/>
    </source>
</evidence>
<evidence type="ECO:0000313" key="5">
    <source>
        <dbReference type="Proteomes" id="UP000824469"/>
    </source>
</evidence>
<dbReference type="PANTHER" id="PTHR27007">
    <property type="match status" value="1"/>
</dbReference>
<organism evidence="4 5">
    <name type="scientific">Taxus chinensis</name>
    <name type="common">Chinese yew</name>
    <name type="synonym">Taxus wallichiana var. chinensis</name>
    <dbReference type="NCBI Taxonomy" id="29808"/>
    <lineage>
        <taxon>Eukaryota</taxon>
        <taxon>Viridiplantae</taxon>
        <taxon>Streptophyta</taxon>
        <taxon>Embryophyta</taxon>
        <taxon>Tracheophyta</taxon>
        <taxon>Spermatophyta</taxon>
        <taxon>Pinopsida</taxon>
        <taxon>Pinidae</taxon>
        <taxon>Conifers II</taxon>
        <taxon>Cupressales</taxon>
        <taxon>Taxaceae</taxon>
        <taxon>Taxus</taxon>
    </lineage>
</organism>
<proteinExistence type="predicted"/>
<keyword evidence="2" id="KW-0067">ATP-binding</keyword>
<reference evidence="4 5" key="1">
    <citation type="journal article" date="2021" name="Nat. Plants">
        <title>The Taxus genome provides insights into paclitaxel biosynthesis.</title>
        <authorList>
            <person name="Xiong X."/>
            <person name="Gou J."/>
            <person name="Liao Q."/>
            <person name="Li Y."/>
            <person name="Zhou Q."/>
            <person name="Bi G."/>
            <person name="Li C."/>
            <person name="Du R."/>
            <person name="Wang X."/>
            <person name="Sun T."/>
            <person name="Guo L."/>
            <person name="Liang H."/>
            <person name="Lu P."/>
            <person name="Wu Y."/>
            <person name="Zhang Z."/>
            <person name="Ro D.K."/>
            <person name="Shang Y."/>
            <person name="Huang S."/>
            <person name="Yan J."/>
        </authorList>
    </citation>
    <scope>NUCLEOTIDE SEQUENCE [LARGE SCALE GENOMIC DNA]</scope>
    <source>
        <strain evidence="4">Ta-2019</strain>
    </source>
</reference>
<feature type="transmembrane region" description="Helical" evidence="3">
    <location>
        <begin position="59"/>
        <end position="79"/>
    </location>
</feature>
<feature type="non-terminal residue" evidence="4">
    <location>
        <position position="1"/>
    </location>
</feature>
<protein>
    <submittedName>
        <fullName evidence="4">Uncharacterized protein</fullName>
    </submittedName>
</protein>
<accession>A0AA38FFE1</accession>
<gene>
    <name evidence="4" type="ORF">KI387_008583</name>
</gene>
<dbReference type="SUPFAM" id="SSF56112">
    <property type="entry name" value="Protein kinase-like (PK-like)"/>
    <property type="match status" value="1"/>
</dbReference>
<dbReference type="Gene3D" id="1.10.510.10">
    <property type="entry name" value="Transferase(Phosphotransferase) domain 1"/>
    <property type="match status" value="1"/>
</dbReference>
<keyword evidence="1" id="KW-0547">Nucleotide-binding</keyword>
<dbReference type="EMBL" id="JAHRHJ020000008">
    <property type="protein sequence ID" value="KAH9304179.1"/>
    <property type="molecule type" value="Genomic_DNA"/>
</dbReference>
<evidence type="ECO:0000256" key="3">
    <source>
        <dbReference type="SAM" id="Phobius"/>
    </source>
</evidence>
<dbReference type="GO" id="GO:0005524">
    <property type="term" value="F:ATP binding"/>
    <property type="evidence" value="ECO:0007669"/>
    <property type="project" value="UniProtKB-KW"/>
</dbReference>
<keyword evidence="5" id="KW-1185">Reference proteome</keyword>
<dbReference type="Proteomes" id="UP000824469">
    <property type="component" value="Unassembled WGS sequence"/>
</dbReference>
<keyword evidence="3" id="KW-0812">Transmembrane</keyword>
<comment type="caution">
    <text evidence="4">The sequence shown here is derived from an EMBL/GenBank/DDBJ whole genome shotgun (WGS) entry which is preliminary data.</text>
</comment>
<sequence>VRLFPSAGDSIKTHTVSAWNFSCEYSWEISTSAPRKHATKVEMGFSKSRGKSRNSGRCVILISIMVSACVMVLFLSVGYRRYFMKNRRVGLETDKTDAELDACFYQILGCCHDKGELLLVYGYLPNHRSLDIYLFEEQKTNRLDWDRRYSIACDKDSDLVYLREELDQPVVHRDVKASNVSPEGDVFSFGALALEISCIRRPIEQPLFEDSFRLVE</sequence>
<keyword evidence="3" id="KW-0472">Membrane</keyword>
<dbReference type="InterPro" id="IPR050528">
    <property type="entry name" value="L-type_Lectin-RKs"/>
</dbReference>
<evidence type="ECO:0000256" key="1">
    <source>
        <dbReference type="ARBA" id="ARBA00022741"/>
    </source>
</evidence>
<keyword evidence="3" id="KW-1133">Transmembrane helix</keyword>